<dbReference type="EMBL" id="CT868127">
    <property type="protein sequence ID" value="CAK72520.1"/>
    <property type="molecule type" value="Genomic_DNA"/>
</dbReference>
<gene>
    <name evidence="1" type="ORF">GSPATT00038789001</name>
</gene>
<dbReference type="GeneID" id="5025706"/>
<dbReference type="AlphaFoldDB" id="A0CP03"/>
<dbReference type="Proteomes" id="UP000000600">
    <property type="component" value="Unassembled WGS sequence"/>
</dbReference>
<reference evidence="1 2" key="1">
    <citation type="journal article" date="2006" name="Nature">
        <title>Global trends of whole-genome duplications revealed by the ciliate Paramecium tetraurelia.</title>
        <authorList>
            <consortium name="Genoscope"/>
            <person name="Aury J.-M."/>
            <person name="Jaillon O."/>
            <person name="Duret L."/>
            <person name="Noel B."/>
            <person name="Jubin C."/>
            <person name="Porcel B.M."/>
            <person name="Segurens B."/>
            <person name="Daubin V."/>
            <person name="Anthouard V."/>
            <person name="Aiach N."/>
            <person name="Arnaiz O."/>
            <person name="Billaut A."/>
            <person name="Beisson J."/>
            <person name="Blanc I."/>
            <person name="Bouhouche K."/>
            <person name="Camara F."/>
            <person name="Duharcourt S."/>
            <person name="Guigo R."/>
            <person name="Gogendeau D."/>
            <person name="Katinka M."/>
            <person name="Keller A.-M."/>
            <person name="Kissmehl R."/>
            <person name="Klotz C."/>
            <person name="Koll F."/>
            <person name="Le Moue A."/>
            <person name="Lepere C."/>
            <person name="Malinsky S."/>
            <person name="Nowacki M."/>
            <person name="Nowak J.K."/>
            <person name="Plattner H."/>
            <person name="Poulain J."/>
            <person name="Ruiz F."/>
            <person name="Serrano V."/>
            <person name="Zagulski M."/>
            <person name="Dessen P."/>
            <person name="Betermier M."/>
            <person name="Weissenbach J."/>
            <person name="Scarpelli C."/>
            <person name="Schachter V."/>
            <person name="Sperling L."/>
            <person name="Meyer E."/>
            <person name="Cohen J."/>
            <person name="Wincker P."/>
        </authorList>
    </citation>
    <scope>NUCLEOTIDE SEQUENCE [LARGE SCALE GENOMIC DNA]</scope>
    <source>
        <strain evidence="1 2">Stock d4-2</strain>
    </source>
</reference>
<dbReference type="RefSeq" id="XP_001439917.1">
    <property type="nucleotide sequence ID" value="XM_001439880.1"/>
</dbReference>
<dbReference type="HOGENOM" id="CLU_2390751_0_0_1"/>
<evidence type="ECO:0000313" key="2">
    <source>
        <dbReference type="Proteomes" id="UP000000600"/>
    </source>
</evidence>
<dbReference type="KEGG" id="ptm:GSPATT00038789001"/>
<dbReference type="InParanoid" id="A0CP03"/>
<evidence type="ECO:0000313" key="1">
    <source>
        <dbReference type="EMBL" id="CAK72520.1"/>
    </source>
</evidence>
<name>A0CP03_PARTE</name>
<organism evidence="1 2">
    <name type="scientific">Paramecium tetraurelia</name>
    <dbReference type="NCBI Taxonomy" id="5888"/>
    <lineage>
        <taxon>Eukaryota</taxon>
        <taxon>Sar</taxon>
        <taxon>Alveolata</taxon>
        <taxon>Ciliophora</taxon>
        <taxon>Intramacronucleata</taxon>
        <taxon>Oligohymenophorea</taxon>
        <taxon>Peniculida</taxon>
        <taxon>Parameciidae</taxon>
        <taxon>Paramecium</taxon>
    </lineage>
</organism>
<keyword evidence="2" id="KW-1185">Reference proteome</keyword>
<sequence length="94" mass="11195">MHHNEYQLFLWLIMKIIQQTEQVCQLSLQQWEYILARKWTRDYLKNRLDDSLLFQMISISYACCSKVEEKIGQLGKTSIAVYNLKKALPDVNLN</sequence>
<protein>
    <submittedName>
        <fullName evidence="1">Uncharacterized protein</fullName>
    </submittedName>
</protein>
<proteinExistence type="predicted"/>
<accession>A0CP03</accession>